<dbReference type="Gene3D" id="3.30.565.10">
    <property type="entry name" value="Histidine kinase-like ATPase, C-terminal domain"/>
    <property type="match status" value="1"/>
</dbReference>
<feature type="domain" description="Histidine kinase/HSP90-like ATPase" evidence="10">
    <location>
        <begin position="303"/>
        <end position="377"/>
    </location>
</feature>
<dbReference type="InterPro" id="IPR011712">
    <property type="entry name" value="Sig_transdc_His_kin_sub3_dim/P"/>
</dbReference>
<dbReference type="InterPro" id="IPR036890">
    <property type="entry name" value="HATPase_C_sf"/>
</dbReference>
<feature type="transmembrane region" description="Helical" evidence="9">
    <location>
        <begin position="112"/>
        <end position="130"/>
    </location>
</feature>
<keyword evidence="8" id="KW-0902">Two-component regulatory system</keyword>
<feature type="transmembrane region" description="Helical" evidence="9">
    <location>
        <begin position="25"/>
        <end position="44"/>
    </location>
</feature>
<evidence type="ECO:0000256" key="6">
    <source>
        <dbReference type="ARBA" id="ARBA00022777"/>
    </source>
</evidence>
<evidence type="ECO:0000256" key="3">
    <source>
        <dbReference type="ARBA" id="ARBA00022553"/>
    </source>
</evidence>
<evidence type="ECO:0000259" key="10">
    <source>
        <dbReference type="Pfam" id="PF02518"/>
    </source>
</evidence>
<keyword evidence="9" id="KW-0812">Transmembrane</keyword>
<dbReference type="RefSeq" id="WP_269663205.1">
    <property type="nucleotide sequence ID" value="NZ_CP114413.1"/>
</dbReference>
<proteinExistence type="predicted"/>
<dbReference type="EC" id="2.7.13.3" evidence="2"/>
<keyword evidence="13" id="KW-1185">Reference proteome</keyword>
<keyword evidence="6 12" id="KW-0418">Kinase</keyword>
<keyword evidence="9" id="KW-1133">Transmembrane helix</keyword>
<dbReference type="InterPro" id="IPR050482">
    <property type="entry name" value="Sensor_HK_TwoCompSys"/>
</dbReference>
<reference evidence="12" key="1">
    <citation type="submission" date="2022-12" db="EMBL/GenBank/DDBJ databases">
        <authorList>
            <person name="Ruckert C."/>
            <person name="Busche T."/>
            <person name="Kalinowski J."/>
            <person name="Wittmann C."/>
        </authorList>
    </citation>
    <scope>NUCLEOTIDE SEQUENCE</scope>
    <source>
        <strain evidence="12">DSM 40467</strain>
    </source>
</reference>
<evidence type="ECO:0000256" key="2">
    <source>
        <dbReference type="ARBA" id="ARBA00012438"/>
    </source>
</evidence>
<keyword evidence="4" id="KW-0808">Transferase</keyword>
<protein>
    <recommendedName>
        <fullName evidence="2">histidine kinase</fullName>
        <ecNumber evidence="2">2.7.13.3</ecNumber>
    </recommendedName>
</protein>
<keyword evidence="3" id="KW-0597">Phosphoprotein</keyword>
<feature type="transmembrane region" description="Helical" evidence="9">
    <location>
        <begin position="51"/>
        <end position="67"/>
    </location>
</feature>
<name>A0ABY7KMD6_9ACTN</name>
<accession>A0ABY7KMD6</accession>
<keyword evidence="9" id="KW-0472">Membrane</keyword>
<evidence type="ECO:0000256" key="5">
    <source>
        <dbReference type="ARBA" id="ARBA00022741"/>
    </source>
</evidence>
<evidence type="ECO:0000313" key="12">
    <source>
        <dbReference type="EMBL" id="WAZ25724.1"/>
    </source>
</evidence>
<dbReference type="CDD" id="cd16917">
    <property type="entry name" value="HATPase_UhpB-NarQ-NarX-like"/>
    <property type="match status" value="1"/>
</dbReference>
<evidence type="ECO:0000256" key="8">
    <source>
        <dbReference type="ARBA" id="ARBA00023012"/>
    </source>
</evidence>
<dbReference type="PANTHER" id="PTHR24421:SF10">
    <property type="entry name" value="NITRATE_NITRITE SENSOR PROTEIN NARQ"/>
    <property type="match status" value="1"/>
</dbReference>
<dbReference type="PANTHER" id="PTHR24421">
    <property type="entry name" value="NITRATE/NITRITE SENSOR PROTEIN NARX-RELATED"/>
    <property type="match status" value="1"/>
</dbReference>
<evidence type="ECO:0000313" key="13">
    <source>
        <dbReference type="Proteomes" id="UP001164439"/>
    </source>
</evidence>
<dbReference type="Gene3D" id="1.20.5.1930">
    <property type="match status" value="1"/>
</dbReference>
<feature type="transmembrane region" description="Helical" evidence="9">
    <location>
        <begin position="73"/>
        <end position="100"/>
    </location>
</feature>
<feature type="domain" description="Signal transduction histidine kinase subgroup 3 dimerisation and phosphoacceptor" evidence="11">
    <location>
        <begin position="188"/>
        <end position="251"/>
    </location>
</feature>
<dbReference type="Proteomes" id="UP001164439">
    <property type="component" value="Chromosome"/>
</dbReference>
<dbReference type="Pfam" id="PF07730">
    <property type="entry name" value="HisKA_3"/>
    <property type="match status" value="1"/>
</dbReference>
<evidence type="ECO:0000256" key="4">
    <source>
        <dbReference type="ARBA" id="ARBA00022679"/>
    </source>
</evidence>
<comment type="catalytic activity">
    <reaction evidence="1">
        <text>ATP + protein L-histidine = ADP + protein N-phospho-L-histidine.</text>
        <dbReference type="EC" id="2.7.13.3"/>
    </reaction>
</comment>
<evidence type="ECO:0000259" key="11">
    <source>
        <dbReference type="Pfam" id="PF07730"/>
    </source>
</evidence>
<keyword evidence="5" id="KW-0547">Nucleotide-binding</keyword>
<evidence type="ECO:0000256" key="9">
    <source>
        <dbReference type="SAM" id="Phobius"/>
    </source>
</evidence>
<sequence>MGKAHNHHDGPVAPLWVRRPEVLHLVAYALAALVFTGQIVAVVVRGSDWPTALSVLLAGGGVALSWWRPWTGLVVASAASFAVTAVGHDPLSVWMMAVLVLFSVTLRGKQPLAGIGIVAAFLLGAFMTVGGFRGGAVVGAAALFSAVAGGATGAALRIHREHWLTLEERAESAIATREIEATRRVTEERLRIARDLHDVIGHQVAMLSMHLGAAEIGLPEDAEPARQALVSARSSARTVVVETQRILALLRLGDTRTDDETLRPTPALSGLAGLVASFESIGLEVRPSIDLPTGFVEPSVGVTVYRVVQEALTNAYRHGEGAATVEVCERDGRICVTVENRVGRSAQASGGGLGLVGMRERVESSSGRLTIDSDEGRFRVHAEFSPLGAAV</sequence>
<dbReference type="GO" id="GO:0016301">
    <property type="term" value="F:kinase activity"/>
    <property type="evidence" value="ECO:0007669"/>
    <property type="project" value="UniProtKB-KW"/>
</dbReference>
<keyword evidence="7" id="KW-0067">ATP-binding</keyword>
<gene>
    <name evidence="12" type="ORF">STRCI_007237</name>
</gene>
<dbReference type="SUPFAM" id="SSF55874">
    <property type="entry name" value="ATPase domain of HSP90 chaperone/DNA topoisomerase II/histidine kinase"/>
    <property type="match status" value="1"/>
</dbReference>
<dbReference type="InterPro" id="IPR003594">
    <property type="entry name" value="HATPase_dom"/>
</dbReference>
<organism evidence="12 13">
    <name type="scientific">Streptomyces cinnabarinus</name>
    <dbReference type="NCBI Taxonomy" id="67287"/>
    <lineage>
        <taxon>Bacteria</taxon>
        <taxon>Bacillati</taxon>
        <taxon>Actinomycetota</taxon>
        <taxon>Actinomycetes</taxon>
        <taxon>Kitasatosporales</taxon>
        <taxon>Streptomycetaceae</taxon>
        <taxon>Streptomyces</taxon>
    </lineage>
</organism>
<dbReference type="Pfam" id="PF02518">
    <property type="entry name" value="HATPase_c"/>
    <property type="match status" value="1"/>
</dbReference>
<evidence type="ECO:0000256" key="1">
    <source>
        <dbReference type="ARBA" id="ARBA00000085"/>
    </source>
</evidence>
<dbReference type="EMBL" id="CP114413">
    <property type="protein sequence ID" value="WAZ25724.1"/>
    <property type="molecule type" value="Genomic_DNA"/>
</dbReference>
<evidence type="ECO:0000256" key="7">
    <source>
        <dbReference type="ARBA" id="ARBA00022840"/>
    </source>
</evidence>
<feature type="transmembrane region" description="Helical" evidence="9">
    <location>
        <begin position="136"/>
        <end position="156"/>
    </location>
</feature>